<dbReference type="GO" id="GO:0003677">
    <property type="term" value="F:DNA binding"/>
    <property type="evidence" value="ECO:0007669"/>
    <property type="project" value="UniProtKB-KW"/>
</dbReference>
<evidence type="ECO:0000313" key="5">
    <source>
        <dbReference type="EMBL" id="RQD77551.1"/>
    </source>
</evidence>
<dbReference type="PROSITE" id="PS01117">
    <property type="entry name" value="HTH_MARR_1"/>
    <property type="match status" value="1"/>
</dbReference>
<reference evidence="5 6" key="1">
    <citation type="submission" date="2018-08" db="EMBL/GenBank/DDBJ databases">
        <title>The metabolism and importance of syntrophic acetate oxidation coupled to methane or sulfide production in haloalkaline environments.</title>
        <authorList>
            <person name="Timmers P.H.A."/>
            <person name="Vavourakis C.D."/>
            <person name="Sorokin D.Y."/>
            <person name="Sinninghe Damste J.S."/>
            <person name="Muyzer G."/>
            <person name="Stams A.J.M."/>
            <person name="Plugge C.M."/>
        </authorList>
    </citation>
    <scope>NUCLEOTIDE SEQUENCE [LARGE SCALE GENOMIC DNA]</scope>
    <source>
        <strain evidence="5">MSAO_Bac1</strain>
    </source>
</reference>
<dbReference type="PROSITE" id="PS50995">
    <property type="entry name" value="HTH_MARR_2"/>
    <property type="match status" value="1"/>
</dbReference>
<accession>A0A424YHE3</accession>
<evidence type="ECO:0000256" key="1">
    <source>
        <dbReference type="ARBA" id="ARBA00023015"/>
    </source>
</evidence>
<dbReference type="InterPro" id="IPR036388">
    <property type="entry name" value="WH-like_DNA-bd_sf"/>
</dbReference>
<dbReference type="SMART" id="SM00347">
    <property type="entry name" value="HTH_MARR"/>
    <property type="match status" value="1"/>
</dbReference>
<keyword evidence="2" id="KW-0238">DNA-binding</keyword>
<organism evidence="5 6">
    <name type="scientific">Candidatus Syntrophonatronum acetioxidans</name>
    <dbReference type="NCBI Taxonomy" id="1795816"/>
    <lineage>
        <taxon>Bacteria</taxon>
        <taxon>Bacillati</taxon>
        <taxon>Bacillota</taxon>
        <taxon>Clostridia</taxon>
        <taxon>Eubacteriales</taxon>
        <taxon>Syntrophomonadaceae</taxon>
        <taxon>Candidatus Syntrophonatronum</taxon>
    </lineage>
</organism>
<evidence type="ECO:0000256" key="3">
    <source>
        <dbReference type="ARBA" id="ARBA00023163"/>
    </source>
</evidence>
<protein>
    <submittedName>
        <fullName evidence="5">MarR family transcriptional regulator</fullName>
    </submittedName>
</protein>
<sequence length="139" mass="15854">MFDIENSPGFLLAKCHKKAFQRFKAKLEPYNLTPPQMAALSFLWKKDGISQVQLGDLMGADRTTVSGIIDRLEKRGLVVRRGSPSDRRSFTLYITEKGQGLREELSALAREHNNYLKKCLPEGEGEELVRLLKKFKETL</sequence>
<dbReference type="InterPro" id="IPR000835">
    <property type="entry name" value="HTH_MarR-typ"/>
</dbReference>
<dbReference type="InterPro" id="IPR036390">
    <property type="entry name" value="WH_DNA-bd_sf"/>
</dbReference>
<evidence type="ECO:0000259" key="4">
    <source>
        <dbReference type="PROSITE" id="PS50995"/>
    </source>
</evidence>
<dbReference type="Proteomes" id="UP000285138">
    <property type="component" value="Unassembled WGS sequence"/>
</dbReference>
<dbReference type="SUPFAM" id="SSF46785">
    <property type="entry name" value="Winged helix' DNA-binding domain"/>
    <property type="match status" value="1"/>
</dbReference>
<keyword evidence="1" id="KW-0805">Transcription regulation</keyword>
<name>A0A424YHE3_9FIRM</name>
<dbReference type="AlphaFoldDB" id="A0A424YHE3"/>
<dbReference type="PANTHER" id="PTHR42756:SF1">
    <property type="entry name" value="TRANSCRIPTIONAL REPRESSOR OF EMRAB OPERON"/>
    <property type="match status" value="1"/>
</dbReference>
<dbReference type="InterPro" id="IPR023187">
    <property type="entry name" value="Tscrpt_reg_MarR-type_CS"/>
</dbReference>
<feature type="domain" description="HTH marR-type" evidence="4">
    <location>
        <begin position="1"/>
        <end position="137"/>
    </location>
</feature>
<evidence type="ECO:0000256" key="2">
    <source>
        <dbReference type="ARBA" id="ARBA00023125"/>
    </source>
</evidence>
<dbReference type="PRINTS" id="PR00598">
    <property type="entry name" value="HTHMARR"/>
</dbReference>
<dbReference type="EMBL" id="QZAA01000065">
    <property type="protein sequence ID" value="RQD77551.1"/>
    <property type="molecule type" value="Genomic_DNA"/>
</dbReference>
<dbReference type="Gene3D" id="1.10.10.10">
    <property type="entry name" value="Winged helix-like DNA-binding domain superfamily/Winged helix DNA-binding domain"/>
    <property type="match status" value="1"/>
</dbReference>
<dbReference type="PANTHER" id="PTHR42756">
    <property type="entry name" value="TRANSCRIPTIONAL REGULATOR, MARR"/>
    <property type="match status" value="1"/>
</dbReference>
<comment type="caution">
    <text evidence="5">The sequence shown here is derived from an EMBL/GenBank/DDBJ whole genome shotgun (WGS) entry which is preliminary data.</text>
</comment>
<dbReference type="GO" id="GO:0003700">
    <property type="term" value="F:DNA-binding transcription factor activity"/>
    <property type="evidence" value="ECO:0007669"/>
    <property type="project" value="InterPro"/>
</dbReference>
<gene>
    <name evidence="5" type="ORF">D5R97_02120</name>
</gene>
<keyword evidence="3" id="KW-0804">Transcription</keyword>
<proteinExistence type="predicted"/>
<evidence type="ECO:0000313" key="6">
    <source>
        <dbReference type="Proteomes" id="UP000285138"/>
    </source>
</evidence>
<dbReference type="Pfam" id="PF01047">
    <property type="entry name" value="MarR"/>
    <property type="match status" value="1"/>
</dbReference>